<dbReference type="EMBL" id="CM046389">
    <property type="protein sequence ID" value="KAI8568292.1"/>
    <property type="molecule type" value="Genomic_DNA"/>
</dbReference>
<evidence type="ECO:0000313" key="2">
    <source>
        <dbReference type="Proteomes" id="UP001062846"/>
    </source>
</evidence>
<name>A0ACC0PTF6_RHOML</name>
<organism evidence="1 2">
    <name type="scientific">Rhododendron molle</name>
    <name type="common">Chinese azalea</name>
    <name type="synonym">Azalea mollis</name>
    <dbReference type="NCBI Taxonomy" id="49168"/>
    <lineage>
        <taxon>Eukaryota</taxon>
        <taxon>Viridiplantae</taxon>
        <taxon>Streptophyta</taxon>
        <taxon>Embryophyta</taxon>
        <taxon>Tracheophyta</taxon>
        <taxon>Spermatophyta</taxon>
        <taxon>Magnoliopsida</taxon>
        <taxon>eudicotyledons</taxon>
        <taxon>Gunneridae</taxon>
        <taxon>Pentapetalae</taxon>
        <taxon>asterids</taxon>
        <taxon>Ericales</taxon>
        <taxon>Ericaceae</taxon>
        <taxon>Ericoideae</taxon>
        <taxon>Rhodoreae</taxon>
        <taxon>Rhododendron</taxon>
    </lineage>
</organism>
<evidence type="ECO:0000313" key="1">
    <source>
        <dbReference type="EMBL" id="KAI8568292.1"/>
    </source>
</evidence>
<proteinExistence type="predicted"/>
<comment type="caution">
    <text evidence="1">The sequence shown here is derived from an EMBL/GenBank/DDBJ whole genome shotgun (WGS) entry which is preliminary data.</text>
</comment>
<protein>
    <submittedName>
        <fullName evidence="1">Uncharacterized protein</fullName>
    </submittedName>
</protein>
<keyword evidence="2" id="KW-1185">Reference proteome</keyword>
<gene>
    <name evidence="1" type="ORF">RHMOL_Rhmol02G0186900</name>
</gene>
<reference evidence="1" key="1">
    <citation type="submission" date="2022-02" db="EMBL/GenBank/DDBJ databases">
        <title>Plant Genome Project.</title>
        <authorList>
            <person name="Zhang R.-G."/>
        </authorList>
    </citation>
    <scope>NUCLEOTIDE SEQUENCE</scope>
    <source>
        <strain evidence="1">AT1</strain>
    </source>
</reference>
<accession>A0ACC0PTF6</accession>
<dbReference type="Proteomes" id="UP001062846">
    <property type="component" value="Chromosome 2"/>
</dbReference>
<sequence>MDSPIMLLCTYGLSTFVVKVSFSMNFDDLVSNLCTKWKNLTSSLTRLLYSLGGHSKCMLESQSDFENILILVCPLGLDKVDLIVSREGSNLEDDEENDEHFGVGTMCISSRVGVSEWTSGLEIESKFLGKYPSSSSTDLLSVDWVNLIREVGQVFSRTCG</sequence>